<feature type="domain" description="BTB" evidence="1">
    <location>
        <begin position="5"/>
        <end position="109"/>
    </location>
</feature>
<organism evidence="2 3">
    <name type="scientific">Romanomermis culicivorax</name>
    <name type="common">Nematode worm</name>
    <dbReference type="NCBI Taxonomy" id="13658"/>
    <lineage>
        <taxon>Eukaryota</taxon>
        <taxon>Metazoa</taxon>
        <taxon>Ecdysozoa</taxon>
        <taxon>Nematoda</taxon>
        <taxon>Enoplea</taxon>
        <taxon>Dorylaimia</taxon>
        <taxon>Mermithida</taxon>
        <taxon>Mermithoidea</taxon>
        <taxon>Mermithidae</taxon>
        <taxon>Romanomermis</taxon>
    </lineage>
</organism>
<dbReference type="SMART" id="SM00225">
    <property type="entry name" value="BTB"/>
    <property type="match status" value="1"/>
</dbReference>
<evidence type="ECO:0000313" key="3">
    <source>
        <dbReference type="WBParaSite" id="nRc.2.0.1.t36230-RA"/>
    </source>
</evidence>
<evidence type="ECO:0000313" key="2">
    <source>
        <dbReference type="Proteomes" id="UP000887565"/>
    </source>
</evidence>
<dbReference type="OMA" id="EEHVMEN"/>
<dbReference type="WBParaSite" id="nRc.2.0.1.t36230-RA">
    <property type="protein sequence ID" value="nRc.2.0.1.t36230-RA"/>
    <property type="gene ID" value="nRc.2.0.1.g36230"/>
</dbReference>
<dbReference type="CDD" id="cd18316">
    <property type="entry name" value="BTB_POZ_KCTD-like"/>
    <property type="match status" value="1"/>
</dbReference>
<dbReference type="Pfam" id="PF02214">
    <property type="entry name" value="BTB_2"/>
    <property type="match status" value="1"/>
</dbReference>
<dbReference type="SUPFAM" id="SSF54695">
    <property type="entry name" value="POZ domain"/>
    <property type="match status" value="1"/>
</dbReference>
<dbReference type="PANTHER" id="PTHR11145">
    <property type="entry name" value="BTB/POZ DOMAIN-CONTAINING ADAPTER FOR CUL3-MEDIATED RHOA DEGRADATION PROTEIN FAMILY MEMBER"/>
    <property type="match status" value="1"/>
</dbReference>
<reference evidence="3" key="1">
    <citation type="submission" date="2022-11" db="UniProtKB">
        <authorList>
            <consortium name="WormBaseParasite"/>
        </authorList>
    </citation>
    <scope>IDENTIFICATION</scope>
</reference>
<keyword evidence="2" id="KW-1185">Reference proteome</keyword>
<dbReference type="PANTHER" id="PTHR11145:SF8">
    <property type="entry name" value="RE57120P"/>
    <property type="match status" value="1"/>
</dbReference>
<accession>A0A915KCX1</accession>
<dbReference type="InterPro" id="IPR011333">
    <property type="entry name" value="SKP1/BTB/POZ_sf"/>
</dbReference>
<dbReference type="Gene3D" id="3.30.710.10">
    <property type="entry name" value="Potassium Channel Kv1.1, Chain A"/>
    <property type="match status" value="1"/>
</dbReference>
<dbReference type="Proteomes" id="UP000887565">
    <property type="component" value="Unplaced"/>
</dbReference>
<name>A0A915KCX1_ROMCU</name>
<dbReference type="InterPro" id="IPR000210">
    <property type="entry name" value="BTB/POZ_dom"/>
</dbReference>
<dbReference type="InterPro" id="IPR045068">
    <property type="entry name" value="BACURD1-3"/>
</dbReference>
<evidence type="ECO:0000259" key="1">
    <source>
        <dbReference type="SMART" id="SM00225"/>
    </source>
</evidence>
<proteinExistence type="predicted"/>
<protein>
    <submittedName>
        <fullName evidence="3">BTB domain-containing protein</fullName>
    </submittedName>
</protein>
<dbReference type="AlphaFoldDB" id="A0A915KCX1"/>
<dbReference type="GO" id="GO:0051260">
    <property type="term" value="P:protein homooligomerization"/>
    <property type="evidence" value="ECO:0007669"/>
    <property type="project" value="InterPro"/>
</dbReference>
<sequence>MSSSSIVHLNVGGKKFATTIGTLTKDSESMLAKMVDEYWDLKKVKAGQALFIDRDPSVFDYILNYLRDDLSHVILPAELEQLRRLKAEADFYQLNELKRSLNRKIKDIESDFKQNCVDT</sequence>
<dbReference type="InterPro" id="IPR003131">
    <property type="entry name" value="T1-type_BTB"/>
</dbReference>